<dbReference type="AlphaFoldDB" id="A0A2Z6ILG0"/>
<organism evidence="3 4">
    <name type="scientific">Acidithiobacillus ferridurans</name>
    <dbReference type="NCBI Taxonomy" id="1232575"/>
    <lineage>
        <taxon>Bacteria</taxon>
        <taxon>Pseudomonadati</taxon>
        <taxon>Pseudomonadota</taxon>
        <taxon>Acidithiobacillia</taxon>
        <taxon>Acidithiobacillales</taxon>
        <taxon>Acidithiobacillaceae</taxon>
        <taxon>Acidithiobacillus</taxon>
    </lineage>
</organism>
<gene>
    <name evidence="3" type="ORF">AFERRID_28390</name>
</gene>
<dbReference type="Proteomes" id="UP000280188">
    <property type="component" value="Chromosome"/>
</dbReference>
<dbReference type="CDD" id="cd03468">
    <property type="entry name" value="PolY_like"/>
    <property type="match status" value="1"/>
</dbReference>
<evidence type="ECO:0000256" key="1">
    <source>
        <dbReference type="ARBA" id="ARBA00010945"/>
    </source>
</evidence>
<dbReference type="KEGG" id="afj:AFERRID_28390"/>
<dbReference type="GO" id="GO:0006281">
    <property type="term" value="P:DNA repair"/>
    <property type="evidence" value="ECO:0007669"/>
    <property type="project" value="InterPro"/>
</dbReference>
<proteinExistence type="inferred from homology"/>
<dbReference type="PANTHER" id="PTHR35369:SF2">
    <property type="entry name" value="BLR3025 PROTEIN"/>
    <property type="match status" value="1"/>
</dbReference>
<reference evidence="3 4" key="1">
    <citation type="journal article" date="2018" name="Microbiol. Resour. Announc.">
        <title>Complete Genome Sequence of Acidithiobacillus ferridurans JCM 18981.</title>
        <authorList>
            <person name="Miyauchi T."/>
            <person name="Kouzuma A."/>
            <person name="Abe T."/>
            <person name="Watanabe K."/>
        </authorList>
    </citation>
    <scope>NUCLEOTIDE SEQUENCE [LARGE SCALE GENOMIC DNA]</scope>
    <source>
        <strain evidence="4">ATCC 33020 / DSM 29468 / JCM 18981 / 11Fe</strain>
    </source>
</reference>
<keyword evidence="4" id="KW-1185">Reference proteome</keyword>
<dbReference type="Gene3D" id="3.30.70.270">
    <property type="match status" value="1"/>
</dbReference>
<dbReference type="SUPFAM" id="SSF56672">
    <property type="entry name" value="DNA/RNA polymerases"/>
    <property type="match status" value="1"/>
</dbReference>
<name>A0A2Z6ILG0_ACIFI</name>
<dbReference type="InterPro" id="IPR050356">
    <property type="entry name" value="SulA_CellDiv_inhibitor"/>
</dbReference>
<dbReference type="InterPro" id="IPR001126">
    <property type="entry name" value="UmuC"/>
</dbReference>
<protein>
    <submittedName>
        <fullName evidence="3">DNA polymerase IV</fullName>
    </submittedName>
</protein>
<dbReference type="RefSeq" id="WP_126605552.1">
    <property type="nucleotide sequence ID" value="NZ_AP018795.1"/>
</dbReference>
<dbReference type="EMBL" id="AP018795">
    <property type="protein sequence ID" value="BBF66621.1"/>
    <property type="molecule type" value="Genomic_DNA"/>
</dbReference>
<dbReference type="InterPro" id="IPR043128">
    <property type="entry name" value="Rev_trsase/Diguanyl_cyclase"/>
</dbReference>
<dbReference type="Gene3D" id="3.40.1170.60">
    <property type="match status" value="1"/>
</dbReference>
<sequence length="472" mass="52696">MYWLAIQFPRLGVELRERVQAEAAALALVDAQGSAGTLLQVNATAFQAGLRTGMTTARALAMLPELQLCTRDPAAEVQALSHWARLLYSLAPRVVLLEEMSPALAVDISGNTRLQQDDTLLQVVAAWAAATRLSVHAGVAPTPLGAALLAQWQGTSSGPGSSFCPGAVDWALLWPRIPITLLPCAATTRAALLALGVRHCAQLQALDRADLVRRLGPESLHVLDRLSGRIDDPRPALSFPMNPEVSIPLYSEIRHWEGLRFALHRALQDLQLLLRTQAQASRSWLLQLQGRERQWSSTLEVRDPSTKVETLLTLWQWRLQQQPLDFAVHTLHLQALAPHHWSGRQATWWQDEAEEARWQLVEQLRQRLGDVAVYAVAGVADHRPDYAWQRVPPGAGQGEANAARPLWLLAQALPLHAPPLLPPAQVERIEGGWWDGRDQSRDYFRWRHPGGALCWVYRDRRQGRFYVQGYFA</sequence>
<accession>A0A2Z6ILG0</accession>
<evidence type="ECO:0000256" key="2">
    <source>
        <dbReference type="ARBA" id="ARBA00022763"/>
    </source>
</evidence>
<keyword evidence="2" id="KW-0227">DNA damage</keyword>
<evidence type="ECO:0000313" key="3">
    <source>
        <dbReference type="EMBL" id="BBF66621.1"/>
    </source>
</evidence>
<dbReference type="PANTHER" id="PTHR35369">
    <property type="entry name" value="BLR3025 PROTEIN-RELATED"/>
    <property type="match status" value="1"/>
</dbReference>
<dbReference type="Pfam" id="PF00817">
    <property type="entry name" value="IMS"/>
    <property type="match status" value="1"/>
</dbReference>
<comment type="similarity">
    <text evidence="1">Belongs to the DNA polymerase type-Y family.</text>
</comment>
<dbReference type="InterPro" id="IPR043502">
    <property type="entry name" value="DNA/RNA_pol_sf"/>
</dbReference>
<evidence type="ECO:0000313" key="4">
    <source>
        <dbReference type="Proteomes" id="UP000280188"/>
    </source>
</evidence>